<reference evidence="1" key="1">
    <citation type="submission" date="2019-04" db="EMBL/GenBank/DDBJ databases">
        <authorList>
            <person name="Alioto T."/>
            <person name="Alioto T."/>
        </authorList>
    </citation>
    <scope>NUCLEOTIDE SEQUENCE [LARGE SCALE GENOMIC DNA]</scope>
</reference>
<dbReference type="AlphaFoldDB" id="A0A5E4CZR9"/>
<organism evidence="1 2">
    <name type="scientific">Marmota monax</name>
    <name type="common">Woodchuck</name>
    <dbReference type="NCBI Taxonomy" id="9995"/>
    <lineage>
        <taxon>Eukaryota</taxon>
        <taxon>Metazoa</taxon>
        <taxon>Chordata</taxon>
        <taxon>Craniata</taxon>
        <taxon>Vertebrata</taxon>
        <taxon>Euteleostomi</taxon>
        <taxon>Mammalia</taxon>
        <taxon>Eutheria</taxon>
        <taxon>Euarchontoglires</taxon>
        <taxon>Glires</taxon>
        <taxon>Rodentia</taxon>
        <taxon>Sciuromorpha</taxon>
        <taxon>Sciuridae</taxon>
        <taxon>Xerinae</taxon>
        <taxon>Marmotini</taxon>
        <taxon>Marmota</taxon>
    </lineage>
</organism>
<dbReference type="Proteomes" id="UP000335636">
    <property type="component" value="Unassembled WGS sequence"/>
</dbReference>
<feature type="non-terminal residue" evidence="1">
    <location>
        <position position="55"/>
    </location>
</feature>
<proteinExistence type="predicted"/>
<name>A0A5E4CZR9_MARMO</name>
<gene>
    <name evidence="1" type="ORF">MONAX_5E040423</name>
</gene>
<sequence>IGLDLSRNAGWREAEMSCTEEAAGLTVYSTKSKSMEEEDHIHHLIKSSRGALSGT</sequence>
<evidence type="ECO:0000313" key="1">
    <source>
        <dbReference type="EMBL" id="VTJ87374.1"/>
    </source>
</evidence>
<dbReference type="EMBL" id="CABDUW010002582">
    <property type="protein sequence ID" value="VTJ87374.1"/>
    <property type="molecule type" value="Genomic_DNA"/>
</dbReference>
<accession>A0A5E4CZR9</accession>
<comment type="caution">
    <text evidence="1">The sequence shown here is derived from an EMBL/GenBank/DDBJ whole genome shotgun (WGS) entry which is preliminary data.</text>
</comment>
<evidence type="ECO:0000313" key="2">
    <source>
        <dbReference type="Proteomes" id="UP000335636"/>
    </source>
</evidence>
<feature type="non-terminal residue" evidence="1">
    <location>
        <position position="1"/>
    </location>
</feature>
<keyword evidence="2" id="KW-1185">Reference proteome</keyword>
<protein>
    <submittedName>
        <fullName evidence="1">Uncharacterized protein</fullName>
    </submittedName>
</protein>